<proteinExistence type="inferred from homology"/>
<dbReference type="PANTHER" id="PTHR43649:SF29">
    <property type="entry name" value="OSMOPROTECTIVE COMPOUNDS-BINDING PROTEIN GGTB"/>
    <property type="match status" value="1"/>
</dbReference>
<reference evidence="5 6" key="1">
    <citation type="submission" date="2019-06" db="EMBL/GenBank/DDBJ databases">
        <title>Draft genome sequence of [Clostridium] clostridioforme NBRC 113352.</title>
        <authorList>
            <person name="Miura T."/>
            <person name="Furukawa M."/>
            <person name="Shimamura M."/>
            <person name="Ohyama Y."/>
            <person name="Yamazoe A."/>
            <person name="Kawasaki H."/>
        </authorList>
    </citation>
    <scope>NUCLEOTIDE SEQUENCE [LARGE SCALE GENOMIC DNA]</scope>
    <source>
        <strain evidence="5 6">NBRC 113352</strain>
    </source>
</reference>
<sequence>MRKFVKKAAAALLAGTMAMSLAACAGFTPSGGDDKKDAPASSEAGADTGVTQAAQESREKKTIKFFHRFPDEPFNGFIESKIAEYEEAHPDIDIVVESAQNDPYKEKIKVVVGGNDAPDIFFSWCGEFSERFLRENLIMDLTPYLEADKEWKDSLMESQLVNYTKDGVTYGIPFRLDCKLFFYNTQIFEENGLKAPATWDELIEVCDKLKAAGVTPISYGNQEKWPAAHYIGSLNQMLVSDEVREKDFDPAQGEFTDPGYEEALKCYQQLIPYCNDAVNGTAADMARTNFAMGKSAMYYAELIEIPYITDLNADLDYGMFKFPVVEGPGNPDILTGVPEGFVVSSKTKYPDECIEFLKWFLGPEVGKEQAQTIGWFNASKNVTEGVNDTKLLDGYKVVNEAKIMGPWFDNALYSTTCDEYLTAASDLTNGDITPAEAMARVQKVAKEAQSLVSGREYESFSVNSY</sequence>
<evidence type="ECO:0000313" key="5">
    <source>
        <dbReference type="EMBL" id="GEA39488.1"/>
    </source>
</evidence>
<keyword evidence="4" id="KW-0732">Signal</keyword>
<keyword evidence="2" id="KW-0813">Transport</keyword>
<dbReference type="Pfam" id="PF01547">
    <property type="entry name" value="SBP_bac_1"/>
    <property type="match status" value="1"/>
</dbReference>
<dbReference type="InterPro" id="IPR006059">
    <property type="entry name" value="SBP"/>
</dbReference>
<evidence type="ECO:0000256" key="4">
    <source>
        <dbReference type="SAM" id="SignalP"/>
    </source>
</evidence>
<comment type="caution">
    <text evidence="5">The sequence shown here is derived from an EMBL/GenBank/DDBJ whole genome shotgun (WGS) entry which is preliminary data.</text>
</comment>
<gene>
    <name evidence="5" type="primary">yurO</name>
    <name evidence="5" type="ORF">Ccl03g_52010</name>
</gene>
<organism evidence="5 6">
    <name type="scientific">Enterocloster clostridioformis</name>
    <dbReference type="NCBI Taxonomy" id="1531"/>
    <lineage>
        <taxon>Bacteria</taxon>
        <taxon>Bacillati</taxon>
        <taxon>Bacillota</taxon>
        <taxon>Clostridia</taxon>
        <taxon>Lachnospirales</taxon>
        <taxon>Lachnospiraceae</taxon>
        <taxon>Enterocloster</taxon>
    </lineage>
</organism>
<dbReference type="PANTHER" id="PTHR43649">
    <property type="entry name" value="ARABINOSE-BINDING PROTEIN-RELATED"/>
    <property type="match status" value="1"/>
</dbReference>
<evidence type="ECO:0000313" key="6">
    <source>
        <dbReference type="Proteomes" id="UP000315200"/>
    </source>
</evidence>
<dbReference type="RefSeq" id="WP_141267843.1">
    <property type="nucleotide sequence ID" value="NZ_BJLB01000001.1"/>
</dbReference>
<dbReference type="InterPro" id="IPR050490">
    <property type="entry name" value="Bact_solute-bd_prot1"/>
</dbReference>
<feature type="signal peptide" evidence="4">
    <location>
        <begin position="1"/>
        <end position="25"/>
    </location>
</feature>
<dbReference type="EMBL" id="BJLB01000001">
    <property type="protein sequence ID" value="GEA39488.1"/>
    <property type="molecule type" value="Genomic_DNA"/>
</dbReference>
<dbReference type="SUPFAM" id="SSF53850">
    <property type="entry name" value="Periplasmic binding protein-like II"/>
    <property type="match status" value="1"/>
</dbReference>
<evidence type="ECO:0000256" key="1">
    <source>
        <dbReference type="ARBA" id="ARBA00008520"/>
    </source>
</evidence>
<name>A0A829WDU2_9FIRM</name>
<protein>
    <submittedName>
        <fullName evidence="5">Putative ABC transporter extracellular-binding protein YurO</fullName>
    </submittedName>
</protein>
<feature type="chain" id="PRO_5038569591" evidence="4">
    <location>
        <begin position="26"/>
        <end position="465"/>
    </location>
</feature>
<comment type="similarity">
    <text evidence="1">Belongs to the bacterial solute-binding protein 1 family.</text>
</comment>
<dbReference type="PROSITE" id="PS51257">
    <property type="entry name" value="PROKAR_LIPOPROTEIN"/>
    <property type="match status" value="1"/>
</dbReference>
<dbReference type="Proteomes" id="UP000315200">
    <property type="component" value="Unassembled WGS sequence"/>
</dbReference>
<evidence type="ECO:0000256" key="3">
    <source>
        <dbReference type="SAM" id="MobiDB-lite"/>
    </source>
</evidence>
<dbReference type="AlphaFoldDB" id="A0A829WDU2"/>
<accession>A0A829WDU2</accession>
<feature type="region of interest" description="Disordered" evidence="3">
    <location>
        <begin position="32"/>
        <end position="53"/>
    </location>
</feature>
<evidence type="ECO:0000256" key="2">
    <source>
        <dbReference type="ARBA" id="ARBA00022448"/>
    </source>
</evidence>
<dbReference type="Gene3D" id="3.40.190.10">
    <property type="entry name" value="Periplasmic binding protein-like II"/>
    <property type="match status" value="2"/>
</dbReference>